<evidence type="ECO:0000256" key="2">
    <source>
        <dbReference type="ARBA" id="ARBA00022777"/>
    </source>
</evidence>
<keyword evidence="6" id="KW-0547">Nucleotide-binding</keyword>
<feature type="binding site" evidence="6">
    <location>
        <begin position="203"/>
        <end position="208"/>
    </location>
    <ligand>
        <name>NAD(+)</name>
        <dbReference type="ChEBI" id="CHEBI:57540"/>
    </ligand>
</feature>
<comment type="similarity">
    <text evidence="6">Belongs to the NAD kinase family.</text>
</comment>
<gene>
    <name evidence="6" type="primary">nadK</name>
    <name evidence="8" type="ORF">JIP62_04030</name>
</gene>
<feature type="active site" description="Proton acceptor" evidence="6">
    <location>
        <position position="92"/>
    </location>
</feature>
<dbReference type="PANTHER" id="PTHR20275:SF0">
    <property type="entry name" value="NAD KINASE"/>
    <property type="match status" value="1"/>
</dbReference>
<dbReference type="InterPro" id="IPR017438">
    <property type="entry name" value="ATP-NAD_kinase_N"/>
</dbReference>
<accession>A0ABX7BRC5</accession>
<comment type="subcellular location">
    <subcellularLocation>
        <location evidence="6">Cytoplasm</location>
    </subcellularLocation>
</comment>
<dbReference type="SUPFAM" id="SSF111331">
    <property type="entry name" value="NAD kinase/diacylglycerol kinase-like"/>
    <property type="match status" value="1"/>
</dbReference>
<dbReference type="EC" id="2.7.1.23" evidence="6"/>
<proteinExistence type="inferred from homology"/>
<evidence type="ECO:0000256" key="5">
    <source>
        <dbReference type="ARBA" id="ARBA00047925"/>
    </source>
</evidence>
<keyword evidence="6" id="KW-0067">ATP-binding</keyword>
<dbReference type="Gene3D" id="3.40.50.10330">
    <property type="entry name" value="Probable inorganic polyphosphate/atp-NAD kinase, domain 1"/>
    <property type="match status" value="1"/>
</dbReference>
<dbReference type="InterPro" id="IPR016064">
    <property type="entry name" value="NAD/diacylglycerol_kinase_sf"/>
</dbReference>
<evidence type="ECO:0000256" key="7">
    <source>
        <dbReference type="SAM" id="MobiDB-lite"/>
    </source>
</evidence>
<feature type="binding site" evidence="6">
    <location>
        <position position="192"/>
    </location>
    <ligand>
        <name>NAD(+)</name>
        <dbReference type="ChEBI" id="CHEBI:57540"/>
    </ligand>
</feature>
<feature type="binding site" evidence="6">
    <location>
        <begin position="92"/>
        <end position="93"/>
    </location>
    <ligand>
        <name>NAD(+)</name>
        <dbReference type="ChEBI" id="CHEBI:57540"/>
    </ligand>
</feature>
<feature type="region of interest" description="Disordered" evidence="7">
    <location>
        <begin position="1"/>
        <end position="35"/>
    </location>
</feature>
<feature type="binding site" evidence="6">
    <location>
        <position position="200"/>
    </location>
    <ligand>
        <name>NAD(+)</name>
        <dbReference type="ChEBI" id="CHEBI:57540"/>
    </ligand>
</feature>
<keyword evidence="4 6" id="KW-0520">NAD</keyword>
<dbReference type="HAMAP" id="MF_00361">
    <property type="entry name" value="NAD_kinase"/>
    <property type="match status" value="1"/>
</dbReference>
<dbReference type="Gene3D" id="2.60.200.30">
    <property type="entry name" value="Probable inorganic polyphosphate/atp-NAD kinase, domain 2"/>
    <property type="match status" value="1"/>
</dbReference>
<keyword evidence="3 6" id="KW-0521">NADP</keyword>
<keyword evidence="9" id="KW-1185">Reference proteome</keyword>
<dbReference type="EMBL" id="CP067977">
    <property type="protein sequence ID" value="QQQ19288.1"/>
    <property type="molecule type" value="Genomic_DNA"/>
</dbReference>
<comment type="caution">
    <text evidence="6">Lacks conserved residue(s) required for the propagation of feature annotation.</text>
</comment>
<comment type="catalytic activity">
    <reaction evidence="5 6">
        <text>NAD(+) + ATP = ADP + NADP(+) + H(+)</text>
        <dbReference type="Rhea" id="RHEA:18629"/>
        <dbReference type="ChEBI" id="CHEBI:15378"/>
        <dbReference type="ChEBI" id="CHEBI:30616"/>
        <dbReference type="ChEBI" id="CHEBI:57540"/>
        <dbReference type="ChEBI" id="CHEBI:58349"/>
        <dbReference type="ChEBI" id="CHEBI:456216"/>
        <dbReference type="EC" id="2.7.1.23"/>
    </reaction>
</comment>
<evidence type="ECO:0000313" key="8">
    <source>
        <dbReference type="EMBL" id="QQQ19288.1"/>
    </source>
</evidence>
<evidence type="ECO:0000256" key="3">
    <source>
        <dbReference type="ARBA" id="ARBA00022857"/>
    </source>
</evidence>
<evidence type="ECO:0000256" key="6">
    <source>
        <dbReference type="HAMAP-Rule" id="MF_00361"/>
    </source>
</evidence>
<evidence type="ECO:0000256" key="1">
    <source>
        <dbReference type="ARBA" id="ARBA00022679"/>
    </source>
</evidence>
<comment type="function">
    <text evidence="6">Involved in the regulation of the intracellular balance of NAD and NADP, and is a key enzyme in the biosynthesis of NADP. Catalyzes specifically the phosphorylation on 2'-hydroxyl of the adenosine moiety of NAD to yield NADP.</text>
</comment>
<keyword evidence="1 6" id="KW-0808">Transferase</keyword>
<reference evidence="8 9" key="1">
    <citation type="submission" date="2021-01" db="EMBL/GenBank/DDBJ databases">
        <title>Brevundimonas vitis sp. nov., an bacterium isolated from grape (Vitis vinifera).</title>
        <authorList>
            <person name="Jiang L."/>
            <person name="Lee J."/>
        </authorList>
    </citation>
    <scope>NUCLEOTIDE SEQUENCE [LARGE SCALE GENOMIC DNA]</scope>
    <source>
        <strain evidence="8 9">GRTSA-9</strain>
    </source>
</reference>
<protein>
    <recommendedName>
        <fullName evidence="6">NAD kinase</fullName>
        <ecNumber evidence="6">2.7.1.23</ecNumber>
    </recommendedName>
    <alternativeName>
        <fullName evidence="6">ATP-dependent NAD kinase</fullName>
    </alternativeName>
</protein>
<dbReference type="NCBIfam" id="NF003406">
    <property type="entry name" value="PRK04761.1"/>
    <property type="match status" value="1"/>
</dbReference>
<sequence length="303" mass="33381">MRARPSGCVVTSRLSRQREPSAPWCRPTSPERFDIGSQVRRPAPVTASAPPPLLAFVASDRPEAQVARSRLAERYDAVPEDRADVIVALGGDGFMLETLHANLKRPIPVFGMNRGSVGFLMNDYDEEGLIERISGADPTVIHPLQMDAWTESGQVQSGLAINEVSLLRQTRQSAKLRISVDGKVRLEELSCDGCLVATPAGSTAYNLSAHGPIVPMDARILALTPISAFRPRRWRGALLPHQARVCFEVLEADKRPVSATADSFEVRRVTRVEVRERRDVALTMLFDAGRSFEERVLAEQFTG</sequence>
<dbReference type="Pfam" id="PF01513">
    <property type="entry name" value="NAD_kinase"/>
    <property type="match status" value="1"/>
</dbReference>
<dbReference type="InterPro" id="IPR017437">
    <property type="entry name" value="ATP-NAD_kinase_PpnK-typ_C"/>
</dbReference>
<keyword evidence="6" id="KW-0963">Cytoplasm</keyword>
<dbReference type="GO" id="GO:0003951">
    <property type="term" value="F:NAD+ kinase activity"/>
    <property type="evidence" value="ECO:0007669"/>
    <property type="project" value="UniProtKB-EC"/>
</dbReference>
<evidence type="ECO:0000256" key="4">
    <source>
        <dbReference type="ARBA" id="ARBA00023027"/>
    </source>
</evidence>
<organism evidence="8 9">
    <name type="scientific">Brevundimonas vitisensis</name>
    <dbReference type="NCBI Taxonomy" id="2800818"/>
    <lineage>
        <taxon>Bacteria</taxon>
        <taxon>Pseudomonadati</taxon>
        <taxon>Pseudomonadota</taxon>
        <taxon>Alphaproteobacteria</taxon>
        <taxon>Caulobacterales</taxon>
        <taxon>Caulobacteraceae</taxon>
        <taxon>Brevundimonas</taxon>
    </lineage>
</organism>
<feature type="binding site" evidence="6">
    <location>
        <begin position="162"/>
        <end position="163"/>
    </location>
    <ligand>
        <name>NAD(+)</name>
        <dbReference type="ChEBI" id="CHEBI:57540"/>
    </ligand>
</feature>
<dbReference type="Proteomes" id="UP000595448">
    <property type="component" value="Chromosome"/>
</dbReference>
<dbReference type="InterPro" id="IPR002504">
    <property type="entry name" value="NADK"/>
</dbReference>
<name>A0ABX7BRC5_9CAUL</name>
<dbReference type="Pfam" id="PF20143">
    <property type="entry name" value="NAD_kinase_C"/>
    <property type="match status" value="1"/>
</dbReference>
<keyword evidence="2 6" id="KW-0418">Kinase</keyword>
<dbReference type="PANTHER" id="PTHR20275">
    <property type="entry name" value="NAD KINASE"/>
    <property type="match status" value="1"/>
</dbReference>
<comment type="cofactor">
    <cofactor evidence="6">
        <name>a divalent metal cation</name>
        <dbReference type="ChEBI" id="CHEBI:60240"/>
    </cofactor>
</comment>
<evidence type="ECO:0000313" key="9">
    <source>
        <dbReference type="Proteomes" id="UP000595448"/>
    </source>
</evidence>